<evidence type="ECO:0000313" key="3">
    <source>
        <dbReference type="WBParaSite" id="jg16316"/>
    </source>
</evidence>
<feature type="compositionally biased region" description="Acidic residues" evidence="1">
    <location>
        <begin position="141"/>
        <end position="165"/>
    </location>
</feature>
<dbReference type="Gene3D" id="3.80.10.10">
    <property type="entry name" value="Ribonuclease Inhibitor"/>
    <property type="match status" value="1"/>
</dbReference>
<name>A0A915D6Q8_9BILA</name>
<feature type="region of interest" description="Disordered" evidence="1">
    <location>
        <begin position="1"/>
        <end position="84"/>
    </location>
</feature>
<dbReference type="AlphaFoldDB" id="A0A915D6Q8"/>
<dbReference type="PROSITE" id="PS51450">
    <property type="entry name" value="LRR"/>
    <property type="match status" value="1"/>
</dbReference>
<dbReference type="InterPro" id="IPR001611">
    <property type="entry name" value="Leu-rich_rpt"/>
</dbReference>
<reference evidence="3" key="1">
    <citation type="submission" date="2022-11" db="UniProtKB">
        <authorList>
            <consortium name="WormBaseParasite"/>
        </authorList>
    </citation>
    <scope>IDENTIFICATION</scope>
</reference>
<organism evidence="2 3">
    <name type="scientific">Ditylenchus dipsaci</name>
    <dbReference type="NCBI Taxonomy" id="166011"/>
    <lineage>
        <taxon>Eukaryota</taxon>
        <taxon>Metazoa</taxon>
        <taxon>Ecdysozoa</taxon>
        <taxon>Nematoda</taxon>
        <taxon>Chromadorea</taxon>
        <taxon>Rhabditida</taxon>
        <taxon>Tylenchina</taxon>
        <taxon>Tylenchomorpha</taxon>
        <taxon>Sphaerularioidea</taxon>
        <taxon>Anguinidae</taxon>
        <taxon>Anguininae</taxon>
        <taxon>Ditylenchus</taxon>
    </lineage>
</organism>
<dbReference type="WBParaSite" id="jg16316">
    <property type="protein sequence ID" value="jg16316"/>
    <property type="gene ID" value="jg16316"/>
</dbReference>
<sequence length="392" mass="44296">MTVPQFPFDIPEYINSSDEEDISIKPEPINGLDFSSSSSKKPIVSLNPSTVQGGYRQRARRRTSSIHASACSSPTSSESLSTTESRRLLTALEVLSLQSQHFPKSILKSNGSRSSRKSQKRVMLLLPTGRETKRFRNYLGDDSDDSDQEADDEVRIDEDGEEPGCEDTCQTDNLENEHVTNFKEPKEEDSESSDDESDNSSSVMLSHTQCGIQIDCVKVEEDDILQNQRIQHDPSSVTKRVRKTELQLFHDQQNILSTNRERKPVKQFQPTGKPRLVQKRTAIPAYSSVGDIKSKFRKVHRDTVQLVKIDLSDCQLNSIDALEPLAENFPTLRSINLTNNNISDIRVLKPLAKLSSLEKLMLGSRIDREAIFSMLPQLKFLDRDEKSLNKSQ</sequence>
<dbReference type="SUPFAM" id="SSF52058">
    <property type="entry name" value="L domain-like"/>
    <property type="match status" value="1"/>
</dbReference>
<accession>A0A915D6Q8</accession>
<protein>
    <submittedName>
        <fullName evidence="3">Acidic leucine-rich nuclear phosphoprotein 32 family member B</fullName>
    </submittedName>
</protein>
<dbReference type="Proteomes" id="UP000887574">
    <property type="component" value="Unplaced"/>
</dbReference>
<keyword evidence="2" id="KW-1185">Reference proteome</keyword>
<feature type="compositionally biased region" description="Basic and acidic residues" evidence="1">
    <location>
        <begin position="175"/>
        <end position="186"/>
    </location>
</feature>
<evidence type="ECO:0000313" key="2">
    <source>
        <dbReference type="Proteomes" id="UP000887574"/>
    </source>
</evidence>
<dbReference type="InterPro" id="IPR032675">
    <property type="entry name" value="LRR_dom_sf"/>
</dbReference>
<proteinExistence type="predicted"/>
<feature type="compositionally biased region" description="Acidic residues" evidence="1">
    <location>
        <begin position="187"/>
        <end position="198"/>
    </location>
</feature>
<evidence type="ECO:0000256" key="1">
    <source>
        <dbReference type="SAM" id="MobiDB-lite"/>
    </source>
</evidence>
<feature type="region of interest" description="Disordered" evidence="1">
    <location>
        <begin position="105"/>
        <end position="205"/>
    </location>
</feature>
<feature type="compositionally biased region" description="Low complexity" evidence="1">
    <location>
        <begin position="65"/>
        <end position="84"/>
    </location>
</feature>